<accession>A0A4V6I1B1</accession>
<organism evidence="3 4">
    <name type="scientific">Helicobacter magdeburgensis</name>
    <dbReference type="NCBI Taxonomy" id="471858"/>
    <lineage>
        <taxon>Bacteria</taxon>
        <taxon>Pseudomonadati</taxon>
        <taxon>Campylobacterota</taxon>
        <taxon>Epsilonproteobacteria</taxon>
        <taxon>Campylobacterales</taxon>
        <taxon>Helicobacteraceae</taxon>
        <taxon>Helicobacter</taxon>
    </lineage>
</organism>
<dbReference type="AlphaFoldDB" id="A0A4V6I1B1"/>
<dbReference type="InterPro" id="IPR000683">
    <property type="entry name" value="Gfo/Idh/MocA-like_OxRdtase_N"/>
</dbReference>
<dbReference type="InterPro" id="IPR029044">
    <property type="entry name" value="Nucleotide-diphossugar_trans"/>
</dbReference>
<gene>
    <name evidence="3" type="ORF">LS74_008545</name>
</gene>
<dbReference type="InterPro" id="IPR036291">
    <property type="entry name" value="NAD(P)-bd_dom_sf"/>
</dbReference>
<dbReference type="GO" id="GO:0000166">
    <property type="term" value="F:nucleotide binding"/>
    <property type="evidence" value="ECO:0007669"/>
    <property type="project" value="InterPro"/>
</dbReference>
<dbReference type="PANTHER" id="PTHR21485:SF6">
    <property type="entry name" value="N-ACYLNEURAMINATE CYTIDYLYLTRANSFERASE-RELATED"/>
    <property type="match status" value="1"/>
</dbReference>
<dbReference type="Proteomes" id="UP000029921">
    <property type="component" value="Unassembled WGS sequence"/>
</dbReference>
<comment type="caution">
    <text evidence="3">The sequence shown here is derived from an EMBL/GenBank/DDBJ whole genome shotgun (WGS) entry which is preliminary data.</text>
</comment>
<feature type="domain" description="Gfo/Idh/MocA-like oxidoreductase C-terminal" evidence="2">
    <location>
        <begin position="154"/>
        <end position="239"/>
    </location>
</feature>
<dbReference type="InterPro" id="IPR050793">
    <property type="entry name" value="CMP-NeuNAc_synthase"/>
</dbReference>
<evidence type="ECO:0000313" key="4">
    <source>
        <dbReference type="Proteomes" id="UP000029921"/>
    </source>
</evidence>
<dbReference type="Gene3D" id="3.30.360.10">
    <property type="entry name" value="Dihydrodipicolinate Reductase, domain 2"/>
    <property type="match status" value="1"/>
</dbReference>
<dbReference type="Gene3D" id="3.40.50.720">
    <property type="entry name" value="NAD(P)-binding Rossmann-like Domain"/>
    <property type="match status" value="1"/>
</dbReference>
<dbReference type="PANTHER" id="PTHR21485">
    <property type="entry name" value="HAD SUPERFAMILY MEMBERS CMAS AND KDSC"/>
    <property type="match status" value="1"/>
</dbReference>
<dbReference type="Gene3D" id="3.90.550.10">
    <property type="entry name" value="Spore Coat Polysaccharide Biosynthesis Protein SpsA, Chain A"/>
    <property type="match status" value="1"/>
</dbReference>
<evidence type="ECO:0000259" key="2">
    <source>
        <dbReference type="Pfam" id="PF02894"/>
    </source>
</evidence>
<feature type="domain" description="Gfo/Idh/MocA-like oxidoreductase N-terminal" evidence="1">
    <location>
        <begin position="3"/>
        <end position="91"/>
    </location>
</feature>
<dbReference type="Pfam" id="PF02894">
    <property type="entry name" value="GFO_IDH_MocA_C"/>
    <property type="match status" value="1"/>
</dbReference>
<dbReference type="SUPFAM" id="SSF55347">
    <property type="entry name" value="Glyceraldehyde-3-phosphate dehydrogenase-like, C-terminal domain"/>
    <property type="match status" value="1"/>
</dbReference>
<dbReference type="Pfam" id="PF02348">
    <property type="entry name" value="CTP_transf_3"/>
    <property type="match status" value="1"/>
</dbReference>
<name>A0A4V6I1B1_9HELI</name>
<sequence>MSLKILIIGYGSIGKRHAQVLQEYFSNTNITLISSQNLPNAYPNLESLPNIHAFDYYIISSPTAHHLAHLSYLDSQVKHKKIFVEKPLFESAHSFTPSGQNTIVVGFCLRFHPLLKQLKTILQDSAPYAVEVSCGSYLPLWRKGVDYRQVYSADKTQGGGVLLDLSHELDYIQWLFGSFQDESLVGFNGKISELEISSDDTLMLIGKTKQNTLIQLNLDYFSKNPKRLLRIHTPKHSIELDLIANSLSITDTKGKTQHSNAAFERNELFAIMHQSVLDSADFLNTKIPKKLLDSLKSKAQILPTLEESLLLMQTLTRIKNMKPHQKILCVIGARGGSKGVKNKNITPIAGKPLIAYTILQALQSSLFTHIVLSTDSKEIAKVGKEWGAEVFFLRDKELASDTAGKLPAIRDALLRSEEYFQTHYDVVFDLDATSPLRLVSDITQAYSQFVRDDNDILITAAPARKSPYFNLVEIFENNGKQQVALSKTPDKPILRRQDSPKCYDMNASIYIWKREALLSNESVFTPNTGLFVMPESRSVDIDTPLDFEFVEFMLNKANKLNLTGGGID</sequence>
<dbReference type="Pfam" id="PF01408">
    <property type="entry name" value="GFO_IDH_MocA"/>
    <property type="match status" value="1"/>
</dbReference>
<reference evidence="3 4" key="1">
    <citation type="journal article" date="2014" name="Genome Announc.">
        <title>Draft genome sequences of eight enterohepatic helicobacter species isolated from both laboratory and wild rodents.</title>
        <authorList>
            <person name="Sheh A."/>
            <person name="Shen Z."/>
            <person name="Fox J.G."/>
        </authorList>
    </citation>
    <scope>NUCLEOTIDE SEQUENCE [LARGE SCALE GENOMIC DNA]</scope>
    <source>
        <strain evidence="3 4">MIT 96-1001</strain>
    </source>
</reference>
<evidence type="ECO:0000259" key="1">
    <source>
        <dbReference type="Pfam" id="PF01408"/>
    </source>
</evidence>
<proteinExistence type="predicted"/>
<dbReference type="SUPFAM" id="SSF51735">
    <property type="entry name" value="NAD(P)-binding Rossmann-fold domains"/>
    <property type="match status" value="1"/>
</dbReference>
<evidence type="ECO:0000313" key="3">
    <source>
        <dbReference type="EMBL" id="TLD91522.1"/>
    </source>
</evidence>
<dbReference type="GO" id="GO:0008781">
    <property type="term" value="F:N-acylneuraminate cytidylyltransferase activity"/>
    <property type="evidence" value="ECO:0007669"/>
    <property type="project" value="TreeGrafter"/>
</dbReference>
<dbReference type="SUPFAM" id="SSF53448">
    <property type="entry name" value="Nucleotide-diphospho-sugar transferases"/>
    <property type="match status" value="1"/>
</dbReference>
<protein>
    <submittedName>
        <fullName evidence="3">Uncharacterized protein</fullName>
    </submittedName>
</protein>
<dbReference type="CDD" id="cd02513">
    <property type="entry name" value="CMP-NeuAc_Synthase"/>
    <property type="match status" value="1"/>
</dbReference>
<dbReference type="EMBL" id="JRPE02000013">
    <property type="protein sequence ID" value="TLD91522.1"/>
    <property type="molecule type" value="Genomic_DNA"/>
</dbReference>
<dbReference type="InterPro" id="IPR004104">
    <property type="entry name" value="Gfo/Idh/MocA-like_OxRdtase_C"/>
</dbReference>
<keyword evidence="4" id="KW-1185">Reference proteome</keyword>
<dbReference type="InterPro" id="IPR003329">
    <property type="entry name" value="Cytidylyl_trans"/>
</dbReference>